<name>A0AAV1QVC1_9ROSI</name>
<dbReference type="InterPro" id="IPR019320">
    <property type="entry name" value="BORCS8"/>
</dbReference>
<feature type="region of interest" description="Disordered" evidence="5">
    <location>
        <begin position="222"/>
        <end position="242"/>
    </location>
</feature>
<evidence type="ECO:0000256" key="2">
    <source>
        <dbReference type="ARBA" id="ARBA00010463"/>
    </source>
</evidence>
<comment type="subcellular location">
    <subcellularLocation>
        <location evidence="1">Lysosome membrane</location>
    </subcellularLocation>
</comment>
<dbReference type="Proteomes" id="UP001314170">
    <property type="component" value="Unassembled WGS sequence"/>
</dbReference>
<evidence type="ECO:0000313" key="7">
    <source>
        <dbReference type="Proteomes" id="UP001314170"/>
    </source>
</evidence>
<evidence type="ECO:0000256" key="3">
    <source>
        <dbReference type="ARBA" id="ARBA00023136"/>
    </source>
</evidence>
<evidence type="ECO:0000256" key="4">
    <source>
        <dbReference type="ARBA" id="ARBA00023228"/>
    </source>
</evidence>
<evidence type="ECO:0000256" key="5">
    <source>
        <dbReference type="SAM" id="MobiDB-lite"/>
    </source>
</evidence>
<proteinExistence type="inferred from homology"/>
<dbReference type="Pfam" id="PF10167">
    <property type="entry name" value="BORCS8"/>
    <property type="match status" value="1"/>
</dbReference>
<evidence type="ECO:0000313" key="6">
    <source>
        <dbReference type="EMBL" id="CAK7325411.1"/>
    </source>
</evidence>
<comment type="caution">
    <text evidence="6">The sequence shown here is derived from an EMBL/GenBank/DDBJ whole genome shotgun (WGS) entry which is preliminary data.</text>
</comment>
<dbReference type="PANTHER" id="PTHR21146">
    <property type="entry name" value="MEF2B PROTEIN"/>
    <property type="match status" value="1"/>
</dbReference>
<keyword evidence="4" id="KW-0458">Lysosome</keyword>
<keyword evidence="3" id="KW-0472">Membrane</keyword>
<feature type="region of interest" description="Disordered" evidence="5">
    <location>
        <begin position="150"/>
        <end position="174"/>
    </location>
</feature>
<accession>A0AAV1QVC1</accession>
<dbReference type="PANTHER" id="PTHR21146:SF0">
    <property type="entry name" value="BLOC-1-RELATED COMPLEX SUBUNIT 8"/>
    <property type="match status" value="1"/>
</dbReference>
<comment type="similarity">
    <text evidence="2">Belongs to the BORCS8 family.</text>
</comment>
<dbReference type="GO" id="GO:0005765">
    <property type="term" value="C:lysosomal membrane"/>
    <property type="evidence" value="ECO:0007669"/>
    <property type="project" value="UniProtKB-SubCell"/>
</dbReference>
<dbReference type="AlphaFoldDB" id="A0AAV1QVC1"/>
<gene>
    <name evidence="6" type="ORF">DCAF_LOCUS3088</name>
</gene>
<keyword evidence="7" id="KW-1185">Reference proteome</keyword>
<reference evidence="6 7" key="1">
    <citation type="submission" date="2024-01" db="EMBL/GenBank/DDBJ databases">
        <authorList>
            <person name="Waweru B."/>
        </authorList>
    </citation>
    <scope>NUCLEOTIDE SEQUENCE [LARGE SCALE GENOMIC DNA]</scope>
</reference>
<dbReference type="EMBL" id="CAWUPB010000850">
    <property type="protein sequence ID" value="CAK7325411.1"/>
    <property type="molecule type" value="Genomic_DNA"/>
</dbReference>
<evidence type="ECO:0000256" key="1">
    <source>
        <dbReference type="ARBA" id="ARBA00004656"/>
    </source>
</evidence>
<organism evidence="6 7">
    <name type="scientific">Dovyalis caffra</name>
    <dbReference type="NCBI Taxonomy" id="77055"/>
    <lineage>
        <taxon>Eukaryota</taxon>
        <taxon>Viridiplantae</taxon>
        <taxon>Streptophyta</taxon>
        <taxon>Embryophyta</taxon>
        <taxon>Tracheophyta</taxon>
        <taxon>Spermatophyta</taxon>
        <taxon>Magnoliopsida</taxon>
        <taxon>eudicotyledons</taxon>
        <taxon>Gunneridae</taxon>
        <taxon>Pentapetalae</taxon>
        <taxon>rosids</taxon>
        <taxon>fabids</taxon>
        <taxon>Malpighiales</taxon>
        <taxon>Salicaceae</taxon>
        <taxon>Flacourtieae</taxon>
        <taxon>Dovyalis</taxon>
    </lineage>
</organism>
<protein>
    <submittedName>
        <fullName evidence="6">Uncharacterized protein</fullName>
    </submittedName>
</protein>
<sequence length="299" mass="33080">MDVKTTVESVIALAFVIFDKTSDELPLAFDKMHGFSAVDGFVEINESLAEMIKYVANEPAVGLFYVQQHTQNAVPNVIRLKNNVVEKSRETNLHTEDLEDSITMMKSMKECGFPVADEMIRDIRKSLATMSTKQARRGLINNPAAGFQMGRAGSWGPSTWGRNGDGAGKDGKRTSNYISTVFKSAKEKASNFKWPQLDSKESITNQAEKLLSYPISSQVVTSTSSSLPEAEADEPPLSSRTVDGQRLDEEQDQSGVNLPHHKILLVTENYDDFKANKEAKLEEWLGGTADNLDKLQEGK</sequence>